<gene>
    <name evidence="2" type="ORF">METZ01_LOCUS249014</name>
</gene>
<sequence length="78" mass="8876">VNICKEKKLSNMRASGSDVNIILTPPLKMSLEQILGFLNEDELAEITPKNIRLRKKILNENDRKRFGRTRNAIPVSVS</sequence>
<dbReference type="EMBL" id="UINC01065963">
    <property type="protein sequence ID" value="SVB96160.1"/>
    <property type="molecule type" value="Genomic_DNA"/>
</dbReference>
<accession>A0A382I944</accession>
<dbReference type="InterPro" id="IPR048876">
    <property type="entry name" value="BipA_C"/>
</dbReference>
<reference evidence="2" key="1">
    <citation type="submission" date="2018-05" db="EMBL/GenBank/DDBJ databases">
        <authorList>
            <person name="Lanie J.A."/>
            <person name="Ng W.-L."/>
            <person name="Kazmierczak K.M."/>
            <person name="Andrzejewski T.M."/>
            <person name="Davidsen T.M."/>
            <person name="Wayne K.J."/>
            <person name="Tettelin H."/>
            <person name="Glass J.I."/>
            <person name="Rusch D."/>
            <person name="Podicherti R."/>
            <person name="Tsui H.-C.T."/>
            <person name="Winkler M.E."/>
        </authorList>
    </citation>
    <scope>NUCLEOTIDE SEQUENCE</scope>
</reference>
<evidence type="ECO:0000313" key="2">
    <source>
        <dbReference type="EMBL" id="SVB96160.1"/>
    </source>
</evidence>
<dbReference type="Gene3D" id="3.30.70.870">
    <property type="entry name" value="Elongation Factor G (Translational Gtpase), domain 3"/>
    <property type="match status" value="1"/>
</dbReference>
<dbReference type="Pfam" id="PF21018">
    <property type="entry name" value="BipA_C"/>
    <property type="match status" value="1"/>
</dbReference>
<proteinExistence type="predicted"/>
<feature type="domain" description="TypA/BipA C-terminal" evidence="1">
    <location>
        <begin position="1"/>
        <end position="59"/>
    </location>
</feature>
<protein>
    <recommendedName>
        <fullName evidence="1">TypA/BipA C-terminal domain-containing protein</fullName>
    </recommendedName>
</protein>
<feature type="non-terminal residue" evidence="2">
    <location>
        <position position="1"/>
    </location>
</feature>
<evidence type="ECO:0000259" key="1">
    <source>
        <dbReference type="Pfam" id="PF21018"/>
    </source>
</evidence>
<dbReference type="AlphaFoldDB" id="A0A382I944"/>
<organism evidence="2">
    <name type="scientific">marine metagenome</name>
    <dbReference type="NCBI Taxonomy" id="408172"/>
    <lineage>
        <taxon>unclassified sequences</taxon>
        <taxon>metagenomes</taxon>
        <taxon>ecological metagenomes</taxon>
    </lineage>
</organism>
<name>A0A382I944_9ZZZZ</name>